<evidence type="ECO:0000259" key="2">
    <source>
        <dbReference type="SMART" id="SM00327"/>
    </source>
</evidence>
<dbReference type="Proteomes" id="UP001155241">
    <property type="component" value="Unassembled WGS sequence"/>
</dbReference>
<keyword evidence="1" id="KW-0472">Membrane</keyword>
<dbReference type="CDD" id="cd00198">
    <property type="entry name" value="vWFA"/>
    <property type="match status" value="1"/>
</dbReference>
<dbReference type="InterPro" id="IPR036465">
    <property type="entry name" value="vWFA_dom_sf"/>
</dbReference>
<keyword evidence="1" id="KW-0812">Transmembrane</keyword>
<evidence type="ECO:0000256" key="1">
    <source>
        <dbReference type="SAM" id="Phobius"/>
    </source>
</evidence>
<keyword evidence="4" id="KW-1185">Reference proteome</keyword>
<accession>A0A9X2JHK1</accession>
<protein>
    <submittedName>
        <fullName evidence="3">BatA and WFA domain-containing protein</fullName>
    </submittedName>
</protein>
<feature type="domain" description="VWFA" evidence="2">
    <location>
        <begin position="90"/>
        <end position="285"/>
    </location>
</feature>
<dbReference type="Pfam" id="PF07584">
    <property type="entry name" value="BatA"/>
    <property type="match status" value="1"/>
</dbReference>
<feature type="transmembrane region" description="Helical" evidence="1">
    <location>
        <begin position="6"/>
        <end position="27"/>
    </location>
</feature>
<gene>
    <name evidence="3" type="ORF">NG895_16620</name>
</gene>
<feature type="transmembrane region" description="Helical" evidence="1">
    <location>
        <begin position="61"/>
        <end position="83"/>
    </location>
</feature>
<evidence type="ECO:0000313" key="4">
    <source>
        <dbReference type="Proteomes" id="UP001155241"/>
    </source>
</evidence>
<dbReference type="RefSeq" id="WP_252853649.1">
    <property type="nucleotide sequence ID" value="NZ_JAMXLR010000055.1"/>
</dbReference>
<comment type="caution">
    <text evidence="3">The sequence shown here is derived from an EMBL/GenBank/DDBJ whole genome shotgun (WGS) entry which is preliminary data.</text>
</comment>
<name>A0A9X2JHK1_9BACT</name>
<dbReference type="Pfam" id="PF13519">
    <property type="entry name" value="VWA_2"/>
    <property type="match status" value="1"/>
</dbReference>
<reference evidence="3" key="1">
    <citation type="submission" date="2022-06" db="EMBL/GenBank/DDBJ databases">
        <title>Aeoliella straminimaris, a novel planctomycete from sediments.</title>
        <authorList>
            <person name="Vitorino I.R."/>
            <person name="Lage O.M."/>
        </authorList>
    </citation>
    <scope>NUCLEOTIDE SEQUENCE</scope>
    <source>
        <strain evidence="3">ICT_H6.2</strain>
    </source>
</reference>
<dbReference type="Gene3D" id="3.40.50.410">
    <property type="entry name" value="von Willebrand factor, type A domain"/>
    <property type="match status" value="1"/>
</dbReference>
<proteinExistence type="predicted"/>
<dbReference type="SMART" id="SM00327">
    <property type="entry name" value="VWA"/>
    <property type="match status" value="1"/>
</dbReference>
<sequence length="666" mass="73006">MNLLQFANPIGWWAVALAVPVILLYVLRTRLRRQQVSTLLFWDQIFESNRPRAWWQQLRRLLSLLLQLAVLALLVSALVDPLWDWQQQRQRRVVLILDNSASMQAVDGEGTTRLRAAKQAASALVRSLRGNDRMAMLSAEGTPRVVMGMTDHQSGLIEAIDNLEPTDSPTSLDAAVTLAKRLLSDIEGEGEIIVLTDGCFSATDEWENEPRLTPYRVGEPLDNVGITRYQVRRSLLDAVGYQILVDVTNHGEEAQNCRLELTLEGELVDVIPLELEPGQTDTRVIDHTSTLGGQLVAELDVDDALDVDNRAVALLPRRDPIPVVLVSKGNLFLKSVLESIPLVDLTITNESPDAAPAGGVLVFDRQSPATLPAGRVLVVDPQTDTDLWKLGEPISDPLVGSVDSDSPLTKHVRLTNVAFPDARQLDFQVDAAPLIQSAMEQPLFARLPRKVGDAVVLTCSLEKGDLPLRIAFPVLMKNTIEWFMGEQGELSPAIPTGEMLSVSLAPIQAGKPGTAEPAVEEADPEAKDADAKLTVVEQAPETDEVQYVLVSPADSQRPLAAASDRAIIGPLLTTGVWSIHNGEDYEKQAANAATQTDASVEVPGVQVACNLVNKRESDLRSRIDISNIDELQLLSLGGHSLWFYLTMLSVGLIATEWWLYQRRIVE</sequence>
<dbReference type="InterPro" id="IPR024163">
    <property type="entry name" value="Aerotolerance_reg_N"/>
</dbReference>
<dbReference type="EMBL" id="JAMXLR010000055">
    <property type="protein sequence ID" value="MCO6045537.1"/>
    <property type="molecule type" value="Genomic_DNA"/>
</dbReference>
<keyword evidence="1" id="KW-1133">Transmembrane helix</keyword>
<feature type="transmembrane region" description="Helical" evidence="1">
    <location>
        <begin position="641"/>
        <end position="660"/>
    </location>
</feature>
<evidence type="ECO:0000313" key="3">
    <source>
        <dbReference type="EMBL" id="MCO6045537.1"/>
    </source>
</evidence>
<dbReference type="InterPro" id="IPR002035">
    <property type="entry name" value="VWF_A"/>
</dbReference>
<dbReference type="PANTHER" id="PTHR37464">
    <property type="entry name" value="BLL2463 PROTEIN"/>
    <property type="match status" value="1"/>
</dbReference>
<dbReference type="SUPFAM" id="SSF53300">
    <property type="entry name" value="vWA-like"/>
    <property type="match status" value="1"/>
</dbReference>
<organism evidence="3 4">
    <name type="scientific">Aeoliella straminimaris</name>
    <dbReference type="NCBI Taxonomy" id="2954799"/>
    <lineage>
        <taxon>Bacteria</taxon>
        <taxon>Pseudomonadati</taxon>
        <taxon>Planctomycetota</taxon>
        <taxon>Planctomycetia</taxon>
        <taxon>Pirellulales</taxon>
        <taxon>Lacipirellulaceae</taxon>
        <taxon>Aeoliella</taxon>
    </lineage>
</organism>
<dbReference type="PANTHER" id="PTHR37464:SF1">
    <property type="entry name" value="BLL2463 PROTEIN"/>
    <property type="match status" value="1"/>
</dbReference>
<dbReference type="AlphaFoldDB" id="A0A9X2JHK1"/>